<dbReference type="GO" id="GO:0005739">
    <property type="term" value="C:mitochondrion"/>
    <property type="evidence" value="ECO:0007669"/>
    <property type="project" value="UniProtKB-ARBA"/>
</dbReference>
<keyword evidence="3" id="KW-0547">Nucleotide-binding</keyword>
<evidence type="ECO:0000256" key="12">
    <source>
        <dbReference type="ARBA" id="ARBA00082324"/>
    </source>
</evidence>
<feature type="domain" description="Poly A polymerase head" evidence="14">
    <location>
        <begin position="37"/>
        <end position="179"/>
    </location>
</feature>
<evidence type="ECO:0000313" key="17">
    <source>
        <dbReference type="Proteomes" id="UP000268321"/>
    </source>
</evidence>
<dbReference type="InterPro" id="IPR002646">
    <property type="entry name" value="PolA_pol_head_dom"/>
</dbReference>
<dbReference type="Gene3D" id="1.10.3090.10">
    <property type="entry name" value="cca-adding enzyme, domain 2"/>
    <property type="match status" value="1"/>
</dbReference>
<dbReference type="GO" id="GO:0052927">
    <property type="term" value="F:CC tRNA cytidylyltransferase activity"/>
    <property type="evidence" value="ECO:0007669"/>
    <property type="project" value="TreeGrafter"/>
</dbReference>
<evidence type="ECO:0000256" key="10">
    <source>
        <dbReference type="ARBA" id="ARBA00077436"/>
    </source>
</evidence>
<comment type="function">
    <text evidence="6">Nucleotidyltransferase that catalyzes the addition and repair of the essential 3'-terminal CCA sequence in tRNAs, which is necessary for the attachment of amino acids to the 3' terminus of tRNA molecules, using CTP and ATP as substrates. tRNA 3'-terminal CCA addition is required both for tRNA processing and repair. Also involved in tRNA surveillance by mediating tandem CCA addition to generate a CCACCA at the 3' terminus of unstable tRNAs. While stable tRNAs receive only 3'-terminal CCA, unstable tRNAs are marked with CCACCA and rapidly degraded. The structural flexibility of RNA controls the choice between CCA versus CCACCA addition: following the first CCA addition cycle, nucleotide-binding to the active site triggers a clockwise screw motion, producing torque on the RNA. This ejects stable RNAs, whereas unstable RNAs are refolded while bound to the enzyme and subjected to a second CCA catalytic cycle.</text>
</comment>
<organism evidence="16 17">
    <name type="scientific">Metschnikowia bicuspidata</name>
    <dbReference type="NCBI Taxonomy" id="27322"/>
    <lineage>
        <taxon>Eukaryota</taxon>
        <taxon>Fungi</taxon>
        <taxon>Dikarya</taxon>
        <taxon>Ascomycota</taxon>
        <taxon>Saccharomycotina</taxon>
        <taxon>Pichiomycetes</taxon>
        <taxon>Metschnikowiaceae</taxon>
        <taxon>Metschnikowia</taxon>
    </lineage>
</organism>
<dbReference type="OrthoDB" id="445712at2759"/>
<proteinExistence type="inferred from homology"/>
<dbReference type="Pfam" id="PF12627">
    <property type="entry name" value="PolyA_pol_RNAbd"/>
    <property type="match status" value="1"/>
</dbReference>
<dbReference type="CDD" id="cd05398">
    <property type="entry name" value="NT_ClassII-CCAase"/>
    <property type="match status" value="1"/>
</dbReference>
<comment type="catalytic activity">
    <reaction evidence="5">
        <text>a tRNA precursor + 2 CTP + ATP = a tRNA with a 3' CCA end + 3 diphosphate</text>
        <dbReference type="Rhea" id="RHEA:14433"/>
        <dbReference type="Rhea" id="RHEA-COMP:10465"/>
        <dbReference type="Rhea" id="RHEA-COMP:10468"/>
        <dbReference type="ChEBI" id="CHEBI:30616"/>
        <dbReference type="ChEBI" id="CHEBI:33019"/>
        <dbReference type="ChEBI" id="CHEBI:37563"/>
        <dbReference type="ChEBI" id="CHEBI:74896"/>
        <dbReference type="ChEBI" id="CHEBI:83071"/>
        <dbReference type="EC" id="2.7.7.72"/>
    </reaction>
</comment>
<protein>
    <recommendedName>
        <fullName evidence="8">CCA tRNA nucleotidyltransferase, mitochondrial</fullName>
        <ecNumber evidence="7">2.7.7.72</ecNumber>
    </recommendedName>
    <alternativeName>
        <fullName evidence="10">CCA-adding enzyme</fullName>
    </alternativeName>
    <alternativeName>
        <fullName evidence="9">tRNA CCA-pyrophosphorylase</fullName>
    </alternativeName>
    <alternativeName>
        <fullName evidence="11">tRNA adenylyltransferase</fullName>
    </alternativeName>
    <alternativeName>
        <fullName evidence="12">tRNA nucleotidyltransferase</fullName>
    </alternativeName>
</protein>
<name>A0A4P9ZG29_9ASCO</name>
<dbReference type="EMBL" id="ML004436">
    <property type="protein sequence ID" value="RKP31873.1"/>
    <property type="molecule type" value="Genomic_DNA"/>
</dbReference>
<evidence type="ECO:0000256" key="6">
    <source>
        <dbReference type="ARBA" id="ARBA00056517"/>
    </source>
</evidence>
<evidence type="ECO:0000256" key="7">
    <source>
        <dbReference type="ARBA" id="ARBA00066885"/>
    </source>
</evidence>
<evidence type="ECO:0000256" key="1">
    <source>
        <dbReference type="ARBA" id="ARBA00007265"/>
    </source>
</evidence>
<dbReference type="GO" id="GO:0001680">
    <property type="term" value="P:tRNA 3'-terminal CCA addition"/>
    <property type="evidence" value="ECO:0007669"/>
    <property type="project" value="TreeGrafter"/>
</dbReference>
<dbReference type="GO" id="GO:0052929">
    <property type="term" value="F:ATP:3'-cytidine-cytidine-tRNA adenylyltransferase activity"/>
    <property type="evidence" value="ECO:0007669"/>
    <property type="project" value="TreeGrafter"/>
</dbReference>
<dbReference type="Gene3D" id="3.30.460.10">
    <property type="entry name" value="Beta Polymerase, domain 2"/>
    <property type="match status" value="1"/>
</dbReference>
<evidence type="ECO:0000256" key="2">
    <source>
        <dbReference type="ARBA" id="ARBA00022679"/>
    </source>
</evidence>
<evidence type="ECO:0000256" key="4">
    <source>
        <dbReference type="ARBA" id="ARBA00022884"/>
    </source>
</evidence>
<dbReference type="PANTHER" id="PTHR13734">
    <property type="entry name" value="TRNA-NUCLEOTIDYLTRANSFERASE"/>
    <property type="match status" value="1"/>
</dbReference>
<keyword evidence="2 13" id="KW-0808">Transferase</keyword>
<dbReference type="InterPro" id="IPR043519">
    <property type="entry name" value="NT_sf"/>
</dbReference>
<keyword evidence="4 13" id="KW-0694">RNA-binding</keyword>
<evidence type="ECO:0000259" key="14">
    <source>
        <dbReference type="Pfam" id="PF01743"/>
    </source>
</evidence>
<dbReference type="GO" id="GO:0004810">
    <property type="term" value="F:CCA tRNA nucleotidyltransferase activity"/>
    <property type="evidence" value="ECO:0007669"/>
    <property type="project" value="UniProtKB-EC"/>
</dbReference>
<dbReference type="Proteomes" id="UP000268321">
    <property type="component" value="Unassembled WGS sequence"/>
</dbReference>
<dbReference type="SUPFAM" id="SSF81891">
    <property type="entry name" value="Poly A polymerase C-terminal region-like"/>
    <property type="match status" value="1"/>
</dbReference>
<evidence type="ECO:0000256" key="11">
    <source>
        <dbReference type="ARBA" id="ARBA00080500"/>
    </source>
</evidence>
<keyword evidence="17" id="KW-1185">Reference proteome</keyword>
<dbReference type="SUPFAM" id="SSF81301">
    <property type="entry name" value="Nucleotidyltransferase"/>
    <property type="match status" value="1"/>
</dbReference>
<dbReference type="GO" id="GO:0000166">
    <property type="term" value="F:nucleotide binding"/>
    <property type="evidence" value="ECO:0007669"/>
    <property type="project" value="UniProtKB-KW"/>
</dbReference>
<evidence type="ECO:0000256" key="8">
    <source>
        <dbReference type="ARBA" id="ARBA00072969"/>
    </source>
</evidence>
<dbReference type="GO" id="GO:0003723">
    <property type="term" value="F:RNA binding"/>
    <property type="evidence" value="ECO:0007669"/>
    <property type="project" value="UniProtKB-KW"/>
</dbReference>
<evidence type="ECO:0000256" key="13">
    <source>
        <dbReference type="RuleBase" id="RU003953"/>
    </source>
</evidence>
<accession>A0A4P9ZG29</accession>
<dbReference type="Pfam" id="PF01743">
    <property type="entry name" value="PolyA_pol"/>
    <property type="match status" value="1"/>
</dbReference>
<reference evidence="17" key="1">
    <citation type="journal article" date="2018" name="Nat. Microbiol.">
        <title>Leveraging single-cell genomics to expand the fungal tree of life.</title>
        <authorList>
            <person name="Ahrendt S.R."/>
            <person name="Quandt C.A."/>
            <person name="Ciobanu D."/>
            <person name="Clum A."/>
            <person name="Salamov A."/>
            <person name="Andreopoulos B."/>
            <person name="Cheng J.F."/>
            <person name="Woyke T."/>
            <person name="Pelin A."/>
            <person name="Henrissat B."/>
            <person name="Reynolds N.K."/>
            <person name="Benny G.L."/>
            <person name="Smith M.E."/>
            <person name="James T.Y."/>
            <person name="Grigoriev I.V."/>
        </authorList>
    </citation>
    <scope>NUCLEOTIDE SEQUENCE [LARGE SCALE GENOMIC DNA]</scope>
    <source>
        <strain evidence="17">Baker2002</strain>
    </source>
</reference>
<feature type="domain" description="tRNA nucleotidyltransferase/poly(A) polymerase RNA and SrmB- binding" evidence="15">
    <location>
        <begin position="206"/>
        <end position="265"/>
    </location>
</feature>
<evidence type="ECO:0000256" key="3">
    <source>
        <dbReference type="ARBA" id="ARBA00022741"/>
    </source>
</evidence>
<evidence type="ECO:0000259" key="15">
    <source>
        <dbReference type="Pfam" id="PF12627"/>
    </source>
</evidence>
<dbReference type="EC" id="2.7.7.72" evidence="7"/>
<dbReference type="PANTHER" id="PTHR13734:SF5">
    <property type="entry name" value="CCA TRNA NUCLEOTIDYLTRANSFERASE, MITOCHONDRIAL"/>
    <property type="match status" value="1"/>
</dbReference>
<sequence length="536" mass="61153">MTLCTPIFLNDTEQKILSVLTHFCNNYNKTHNEQLDLRITGGWVRDKLIGRESHDIDIAVNILSGEQFATQLLQFASENGYDLGLSCDDIHKIKKNPEKSKHLETCATKIYGLDIDFVNLRNEQYTEASRVPVVDCGTAEEDALRRDATLNAIFYNINKNEIEDWTGRGLADLQAGLLRTPLKPLQTFLDDPLRVLRLIRFAAQLNFSIEPETLHAMSDPELSRVLVQKISRERVGVELEKTLKSSNVPYGLRLINYVGLMPVLFDSGTLRPSIMKLNEPKVLEEISIREQMVDTRIDECTQLYDLFCASLDDNTAFGRLAKQVLENPNRRKQLWLLVALEPYGEISVRIDQKSLLERKYVEVVIREGLRFGRSDYELVVKLAASRGKEFLHAFFSDPRSVSRAQLGSYIREYGDIFELNLVGNAFMDVIQGSVVADQIKSDPSSQSFGKRVDPAILQQVVGNYSLLLVAIEQQNLQAVRKLKPMVDGRMVCLAFQRNPGPWMNSIRPEVVLWQLDHPDGNQKECLEHIRQFLWDK</sequence>
<evidence type="ECO:0000313" key="16">
    <source>
        <dbReference type="EMBL" id="RKP31873.1"/>
    </source>
</evidence>
<evidence type="ECO:0000256" key="5">
    <source>
        <dbReference type="ARBA" id="ARBA00050431"/>
    </source>
</evidence>
<dbReference type="AlphaFoldDB" id="A0A4P9ZG29"/>
<comment type="similarity">
    <text evidence="1 13">Belongs to the tRNA nucleotidyltransferase/poly(A) polymerase family.</text>
</comment>
<dbReference type="InterPro" id="IPR032828">
    <property type="entry name" value="PolyA_RNA-bd"/>
</dbReference>
<evidence type="ECO:0000256" key="9">
    <source>
        <dbReference type="ARBA" id="ARBA00076038"/>
    </source>
</evidence>
<dbReference type="FunFam" id="3.30.460.10:FF:000019">
    <property type="entry name" value="tRNA nucleotidyltransferase cca2"/>
    <property type="match status" value="1"/>
</dbReference>
<gene>
    <name evidence="16" type="ORF">METBISCDRAFT_21973</name>
</gene>